<accession>G7YNM9</accession>
<evidence type="ECO:0000313" key="1">
    <source>
        <dbReference type="EMBL" id="GAA54560.1"/>
    </source>
</evidence>
<dbReference type="EMBL" id="DF143902">
    <property type="protein sequence ID" value="GAA54560.1"/>
    <property type="molecule type" value="Genomic_DNA"/>
</dbReference>
<sequence>MALQATSARSVVLTDLSLPPQPGNTLLSPSPVGSQVLNDLEILRARMHKMEYEMSLRNIQPIACLLNPGAACEPATLEKVSILIETIAVEICQRTECRRQVLVFNAPDRIPLEHVKTTILTACGMPNTTCTARRLRKLKLYMRCLIILQSQDENDAVRLLTSKALLFFTEKFRTITVKAARTRMQRQLTKKLLPFAPPSDAP</sequence>
<gene>
    <name evidence="1" type="ORF">CLF_103843</name>
</gene>
<dbReference type="AlphaFoldDB" id="G7YNM9"/>
<name>G7YNM9_CLOSI</name>
<dbReference type="Proteomes" id="UP000008909">
    <property type="component" value="Unassembled WGS sequence"/>
</dbReference>
<reference key="2">
    <citation type="submission" date="2011-10" db="EMBL/GenBank/DDBJ databases">
        <title>The genome and transcriptome sequence of Clonorchis sinensis provide insights into the carcinogenic liver fluke.</title>
        <authorList>
            <person name="Wang X."/>
            <person name="Huang Y."/>
            <person name="Chen W."/>
            <person name="Liu H."/>
            <person name="Guo L."/>
            <person name="Chen Y."/>
            <person name="Luo F."/>
            <person name="Zhou W."/>
            <person name="Sun J."/>
            <person name="Mao Q."/>
            <person name="Liang P."/>
            <person name="Zhou C."/>
            <person name="Tian Y."/>
            <person name="Men J."/>
            <person name="Lv X."/>
            <person name="Huang L."/>
            <person name="Zhou J."/>
            <person name="Hu Y."/>
            <person name="Li R."/>
            <person name="Zhang F."/>
            <person name="Lei H."/>
            <person name="Li X."/>
            <person name="Hu X."/>
            <person name="Liang C."/>
            <person name="Xu J."/>
            <person name="Wu Z."/>
            <person name="Yu X."/>
        </authorList>
    </citation>
    <scope>NUCLEOTIDE SEQUENCE</scope>
    <source>
        <strain>Henan</strain>
    </source>
</reference>
<keyword evidence="2" id="KW-1185">Reference proteome</keyword>
<evidence type="ECO:0000313" key="2">
    <source>
        <dbReference type="Proteomes" id="UP000008909"/>
    </source>
</evidence>
<reference evidence="1" key="1">
    <citation type="journal article" date="2011" name="Genome Biol.">
        <title>The draft genome of the carcinogenic human liver fluke Clonorchis sinensis.</title>
        <authorList>
            <person name="Wang X."/>
            <person name="Chen W."/>
            <person name="Huang Y."/>
            <person name="Sun J."/>
            <person name="Men J."/>
            <person name="Liu H."/>
            <person name="Luo F."/>
            <person name="Guo L."/>
            <person name="Lv X."/>
            <person name="Deng C."/>
            <person name="Zhou C."/>
            <person name="Fan Y."/>
            <person name="Li X."/>
            <person name="Huang L."/>
            <person name="Hu Y."/>
            <person name="Liang C."/>
            <person name="Hu X."/>
            <person name="Xu J."/>
            <person name="Yu X."/>
        </authorList>
    </citation>
    <scope>NUCLEOTIDE SEQUENCE [LARGE SCALE GENOMIC DNA]</scope>
    <source>
        <strain evidence="1">Henan</strain>
    </source>
</reference>
<proteinExistence type="predicted"/>
<protein>
    <submittedName>
        <fullName evidence="1">Uncharacterized protein</fullName>
    </submittedName>
</protein>
<organism evidence="1 2">
    <name type="scientific">Clonorchis sinensis</name>
    <name type="common">Chinese liver fluke</name>
    <dbReference type="NCBI Taxonomy" id="79923"/>
    <lineage>
        <taxon>Eukaryota</taxon>
        <taxon>Metazoa</taxon>
        <taxon>Spiralia</taxon>
        <taxon>Lophotrochozoa</taxon>
        <taxon>Platyhelminthes</taxon>
        <taxon>Trematoda</taxon>
        <taxon>Digenea</taxon>
        <taxon>Opisthorchiida</taxon>
        <taxon>Opisthorchiata</taxon>
        <taxon>Opisthorchiidae</taxon>
        <taxon>Clonorchis</taxon>
    </lineage>
</organism>